<feature type="compositionally biased region" description="Pro residues" evidence="1">
    <location>
        <begin position="615"/>
        <end position="624"/>
    </location>
</feature>
<evidence type="ECO:0000256" key="1">
    <source>
        <dbReference type="SAM" id="MobiDB-lite"/>
    </source>
</evidence>
<gene>
    <name evidence="2" type="ORF">K402DRAFT_399991</name>
</gene>
<protein>
    <submittedName>
        <fullName evidence="2">Uncharacterized protein</fullName>
    </submittedName>
</protein>
<organism evidence="2 3">
    <name type="scientific">Aulographum hederae CBS 113979</name>
    <dbReference type="NCBI Taxonomy" id="1176131"/>
    <lineage>
        <taxon>Eukaryota</taxon>
        <taxon>Fungi</taxon>
        <taxon>Dikarya</taxon>
        <taxon>Ascomycota</taxon>
        <taxon>Pezizomycotina</taxon>
        <taxon>Dothideomycetes</taxon>
        <taxon>Pleosporomycetidae</taxon>
        <taxon>Aulographales</taxon>
        <taxon>Aulographaceae</taxon>
    </lineage>
</organism>
<evidence type="ECO:0000313" key="3">
    <source>
        <dbReference type="Proteomes" id="UP000800041"/>
    </source>
</evidence>
<reference evidence="2" key="1">
    <citation type="journal article" date="2020" name="Stud. Mycol.">
        <title>101 Dothideomycetes genomes: a test case for predicting lifestyles and emergence of pathogens.</title>
        <authorList>
            <person name="Haridas S."/>
            <person name="Albert R."/>
            <person name="Binder M."/>
            <person name="Bloem J."/>
            <person name="Labutti K."/>
            <person name="Salamov A."/>
            <person name="Andreopoulos B."/>
            <person name="Baker S."/>
            <person name="Barry K."/>
            <person name="Bills G."/>
            <person name="Bluhm B."/>
            <person name="Cannon C."/>
            <person name="Castanera R."/>
            <person name="Culley D."/>
            <person name="Daum C."/>
            <person name="Ezra D."/>
            <person name="Gonzalez J."/>
            <person name="Henrissat B."/>
            <person name="Kuo A."/>
            <person name="Liang C."/>
            <person name="Lipzen A."/>
            <person name="Lutzoni F."/>
            <person name="Magnuson J."/>
            <person name="Mondo S."/>
            <person name="Nolan M."/>
            <person name="Ohm R."/>
            <person name="Pangilinan J."/>
            <person name="Park H.-J."/>
            <person name="Ramirez L."/>
            <person name="Alfaro M."/>
            <person name="Sun H."/>
            <person name="Tritt A."/>
            <person name="Yoshinaga Y."/>
            <person name="Zwiers L.-H."/>
            <person name="Turgeon B."/>
            <person name="Goodwin S."/>
            <person name="Spatafora J."/>
            <person name="Crous P."/>
            <person name="Grigoriev I."/>
        </authorList>
    </citation>
    <scope>NUCLEOTIDE SEQUENCE</scope>
    <source>
        <strain evidence="2">CBS 113979</strain>
    </source>
</reference>
<sequence>MAAPYQPHHTFALGDADEKAWNWYELACDLVKDIELNGQNNTNLDFLKQWLLDHADEYDATDKSHLPMEPLEQFTYKFLNHAFFLGALPKLSIRWDPDGVKAKKNGRTTTSKNKFGEIIIRLTPVTVKNERAKLRNGVRPELCHILGVLAHEAAHAFFSQWTERPPARTRYKFPYFTATVLDDVVKSGTGGHGRAYFHLTNAINKSAKAHIPPELLTLIPLVPVPNVHAEIKDHFQLLKCYPSGCLRSMAYGMDIITDIGPDHSGLKRRVMLSVYQTVLRWVYGLDEYPDEIGTVIHKLSGWAFLQDAKDNPDLYIKGPNEGKQWVEVDFGTHRLEIDLHRYGIPNIKLLAMLLFLDGAMAASQLYQTYSIKGSEVLPVVMYTLNECSRVGPAGVDIYLEELSVKLDDLFCSQPLPSWDKGRMLDNLGLKQRFVHQVQEGEKPTLETSMLEFFKQCILLAAPNMRPVLVPFSEARTNKWIAGFVVDESGVSYNPAKYEFPKDDRVDIDHEVLEDLMFRKRYPSGWVFPDDADNKGKKRKRAPSTTAAKEAEAKAAYPTPQKSMGKRQKREESPPVAAMAKMELRSGTKVGTPPAAAVGSPSRSEKSKAGGDKPKNPIPLRPLPPQLKMRYIDKPKENQHTQILARFSLYQAHGPANVKYDVKAPGSSTQKDDYIITTQPEIQTRRLSPAEVPKYSILGAPSKYLVAEYHHFFFVFHLIEAIGARNLKLWQRKRLLCPPNCCLMEPSPRDGVEHELIGGPCSFGSHCVRLTHISPGARYSGKLEHRFDRVAHGFFSNPEGGLQ</sequence>
<name>A0A6G1HGB3_9PEZI</name>
<accession>A0A6G1HGB3</accession>
<dbReference type="Proteomes" id="UP000800041">
    <property type="component" value="Unassembled WGS sequence"/>
</dbReference>
<dbReference type="EMBL" id="ML977138">
    <property type="protein sequence ID" value="KAF1992069.1"/>
    <property type="molecule type" value="Genomic_DNA"/>
</dbReference>
<feature type="compositionally biased region" description="Basic and acidic residues" evidence="1">
    <location>
        <begin position="602"/>
        <end position="614"/>
    </location>
</feature>
<dbReference type="AlphaFoldDB" id="A0A6G1HGB3"/>
<feature type="region of interest" description="Disordered" evidence="1">
    <location>
        <begin position="527"/>
        <end position="624"/>
    </location>
</feature>
<keyword evidence="3" id="KW-1185">Reference proteome</keyword>
<evidence type="ECO:0000313" key="2">
    <source>
        <dbReference type="EMBL" id="KAF1992069.1"/>
    </source>
</evidence>
<proteinExistence type="predicted"/>